<evidence type="ECO:0000313" key="3">
    <source>
        <dbReference type="Proteomes" id="UP000314294"/>
    </source>
</evidence>
<dbReference type="Proteomes" id="UP000314294">
    <property type="component" value="Unassembled WGS sequence"/>
</dbReference>
<name>A0A4Z2HG35_9TELE</name>
<gene>
    <name evidence="2" type="ORF">EYF80_024920</name>
</gene>
<reference evidence="2 3" key="1">
    <citation type="submission" date="2019-03" db="EMBL/GenBank/DDBJ databases">
        <title>First draft genome of Liparis tanakae, snailfish: a comprehensive survey of snailfish specific genes.</title>
        <authorList>
            <person name="Kim W."/>
            <person name="Song I."/>
            <person name="Jeong J.-H."/>
            <person name="Kim D."/>
            <person name="Kim S."/>
            <person name="Ryu S."/>
            <person name="Song J.Y."/>
            <person name="Lee S.K."/>
        </authorList>
    </citation>
    <scope>NUCLEOTIDE SEQUENCE [LARGE SCALE GENOMIC DNA]</scope>
    <source>
        <tissue evidence="2">Muscle</tissue>
    </source>
</reference>
<protein>
    <submittedName>
        <fullName evidence="2">Uncharacterized protein</fullName>
    </submittedName>
</protein>
<evidence type="ECO:0000256" key="1">
    <source>
        <dbReference type="SAM" id="MobiDB-lite"/>
    </source>
</evidence>
<dbReference type="AlphaFoldDB" id="A0A4Z2HG35"/>
<proteinExistence type="predicted"/>
<evidence type="ECO:0000313" key="2">
    <source>
        <dbReference type="EMBL" id="TNN64829.1"/>
    </source>
</evidence>
<accession>A0A4Z2HG35</accession>
<feature type="region of interest" description="Disordered" evidence="1">
    <location>
        <begin position="38"/>
        <end position="58"/>
    </location>
</feature>
<sequence length="75" mass="8083">MLSGGLPRLDMALAQALWSEEGDVTELQAMVGLQFPSRERSTGKEALTTEPAKLRSVTGRNKRGSVWIGVDTSGH</sequence>
<organism evidence="2 3">
    <name type="scientific">Liparis tanakae</name>
    <name type="common">Tanaka's snailfish</name>
    <dbReference type="NCBI Taxonomy" id="230148"/>
    <lineage>
        <taxon>Eukaryota</taxon>
        <taxon>Metazoa</taxon>
        <taxon>Chordata</taxon>
        <taxon>Craniata</taxon>
        <taxon>Vertebrata</taxon>
        <taxon>Euteleostomi</taxon>
        <taxon>Actinopterygii</taxon>
        <taxon>Neopterygii</taxon>
        <taxon>Teleostei</taxon>
        <taxon>Neoteleostei</taxon>
        <taxon>Acanthomorphata</taxon>
        <taxon>Eupercaria</taxon>
        <taxon>Perciformes</taxon>
        <taxon>Cottioidei</taxon>
        <taxon>Cottales</taxon>
        <taxon>Liparidae</taxon>
        <taxon>Liparis</taxon>
    </lineage>
</organism>
<dbReference type="EMBL" id="SRLO01000245">
    <property type="protein sequence ID" value="TNN64829.1"/>
    <property type="molecule type" value="Genomic_DNA"/>
</dbReference>
<keyword evidence="3" id="KW-1185">Reference proteome</keyword>
<comment type="caution">
    <text evidence="2">The sequence shown here is derived from an EMBL/GenBank/DDBJ whole genome shotgun (WGS) entry which is preliminary data.</text>
</comment>